<dbReference type="EMBL" id="CM031839">
    <property type="protein sequence ID" value="KAG6674560.1"/>
    <property type="molecule type" value="Genomic_DNA"/>
</dbReference>
<dbReference type="Pfam" id="PF13943">
    <property type="entry name" value="WPP"/>
    <property type="match status" value="1"/>
</dbReference>
<protein>
    <recommendedName>
        <fullName evidence="6">WPP domain-containing protein</fullName>
    </recommendedName>
</protein>
<evidence type="ECO:0000313" key="9">
    <source>
        <dbReference type="Proteomes" id="UP000811609"/>
    </source>
</evidence>
<evidence type="ECO:0000256" key="5">
    <source>
        <dbReference type="SAM" id="MobiDB-lite"/>
    </source>
</evidence>
<dbReference type="GO" id="GO:0000278">
    <property type="term" value="P:mitotic cell cycle"/>
    <property type="evidence" value="ECO:0007669"/>
    <property type="project" value="InterPro"/>
</dbReference>
<dbReference type="Gene3D" id="1.10.246.200">
    <property type="entry name" value="WPP domain"/>
    <property type="match status" value="1"/>
</dbReference>
<feature type="compositionally biased region" description="Basic and acidic residues" evidence="5">
    <location>
        <begin position="21"/>
        <end position="31"/>
    </location>
</feature>
<dbReference type="OrthoDB" id="1927559at2759"/>
<dbReference type="PANTHER" id="PTHR34362:SF1">
    <property type="entry name" value="WPP DOMAIN-CONTAINING PROTEIN 1-RELATED"/>
    <property type="match status" value="1"/>
</dbReference>
<dbReference type="GO" id="GO:0048527">
    <property type="term" value="P:lateral root development"/>
    <property type="evidence" value="ECO:0007669"/>
    <property type="project" value="InterPro"/>
</dbReference>
<dbReference type="GO" id="GO:0005737">
    <property type="term" value="C:cytoplasm"/>
    <property type="evidence" value="ECO:0007669"/>
    <property type="project" value="UniProtKB-SubCell"/>
</dbReference>
<feature type="domain" description="WPP" evidence="6">
    <location>
        <begin position="40"/>
        <end position="129"/>
    </location>
</feature>
<dbReference type="InterPro" id="IPR044692">
    <property type="entry name" value="WPP1/2/3"/>
</dbReference>
<dbReference type="PANTHER" id="PTHR34362">
    <property type="entry name" value="WPP DOMAIN-CONTAINING PROTEIN 1-RELATED"/>
    <property type="match status" value="1"/>
</dbReference>
<evidence type="ECO:0000313" key="7">
    <source>
        <dbReference type="EMBL" id="KAG6626458.1"/>
    </source>
</evidence>
<feature type="compositionally biased region" description="Polar residues" evidence="5">
    <location>
        <begin position="125"/>
        <end position="151"/>
    </location>
</feature>
<dbReference type="InterPro" id="IPR038214">
    <property type="entry name" value="WPP_sf"/>
</dbReference>
<feature type="compositionally biased region" description="Basic and acidic residues" evidence="5">
    <location>
        <begin position="152"/>
        <end position="161"/>
    </location>
</feature>
<evidence type="ECO:0000313" key="8">
    <source>
        <dbReference type="EMBL" id="KAG6674560.1"/>
    </source>
</evidence>
<feature type="region of interest" description="Disordered" evidence="5">
    <location>
        <begin position="123"/>
        <end position="161"/>
    </location>
</feature>
<evidence type="ECO:0000256" key="4">
    <source>
        <dbReference type="ARBA" id="ARBA00023242"/>
    </source>
</evidence>
<dbReference type="GO" id="GO:0005634">
    <property type="term" value="C:nucleus"/>
    <property type="evidence" value="ECO:0007669"/>
    <property type="project" value="UniProtKB-SubCell"/>
</dbReference>
<proteinExistence type="predicted"/>
<comment type="subcellular location">
    <subcellularLocation>
        <location evidence="2">Cytoplasm</location>
    </subcellularLocation>
    <subcellularLocation>
        <location evidence="1">Nucleus</location>
    </subcellularLocation>
</comment>
<organism evidence="7 9">
    <name type="scientific">Carya illinoinensis</name>
    <name type="common">Pecan</name>
    <dbReference type="NCBI Taxonomy" id="32201"/>
    <lineage>
        <taxon>Eukaryota</taxon>
        <taxon>Viridiplantae</taxon>
        <taxon>Streptophyta</taxon>
        <taxon>Embryophyta</taxon>
        <taxon>Tracheophyta</taxon>
        <taxon>Spermatophyta</taxon>
        <taxon>Magnoliopsida</taxon>
        <taxon>eudicotyledons</taxon>
        <taxon>Gunneridae</taxon>
        <taxon>Pentapetalae</taxon>
        <taxon>rosids</taxon>
        <taxon>fabids</taxon>
        <taxon>Fagales</taxon>
        <taxon>Juglandaceae</taxon>
        <taxon>Carya</taxon>
    </lineage>
</organism>
<evidence type="ECO:0000256" key="2">
    <source>
        <dbReference type="ARBA" id="ARBA00004496"/>
    </source>
</evidence>
<reference evidence="8" key="2">
    <citation type="submission" date="2021-01" db="EMBL/GenBank/DDBJ databases">
        <authorList>
            <person name="Lovell J.T."/>
            <person name="Bentley N."/>
            <person name="Bhattarai G."/>
            <person name="Jenkins J.W."/>
            <person name="Sreedasyam A."/>
            <person name="Alarcon Y."/>
            <person name="Bock C."/>
            <person name="Boston L."/>
            <person name="Carlson J."/>
            <person name="Cervantes K."/>
            <person name="Clermont K."/>
            <person name="Krom N."/>
            <person name="Kubenka K."/>
            <person name="Mamidi S."/>
            <person name="Mattison C."/>
            <person name="Monteros M."/>
            <person name="Pisani C."/>
            <person name="Plott C."/>
            <person name="Rajasekar S."/>
            <person name="Rhein H.S."/>
            <person name="Rohla C."/>
            <person name="Song M."/>
            <person name="Hilaire R.S."/>
            <person name="Shu S."/>
            <person name="Wells L."/>
            <person name="Wang X."/>
            <person name="Webber J."/>
            <person name="Heerema R.J."/>
            <person name="Klein P."/>
            <person name="Conner P."/>
            <person name="Grauke L."/>
            <person name="Grimwood J."/>
            <person name="Schmutz J."/>
            <person name="Randall J.J."/>
        </authorList>
    </citation>
    <scope>NUCLEOTIDE SEQUENCE</scope>
    <source>
        <tissue evidence="8">Leaf</tissue>
    </source>
</reference>
<comment type="caution">
    <text evidence="7">The sequence shown here is derived from an EMBL/GenBank/DDBJ whole genome shotgun (WGS) entry which is preliminary data.</text>
</comment>
<keyword evidence="3" id="KW-0963">Cytoplasm</keyword>
<dbReference type="AlphaFoldDB" id="A0A8T1NAA4"/>
<keyword evidence="4" id="KW-0539">Nucleus</keyword>
<name>A0A8T1NAA4_CARIL</name>
<evidence type="ECO:0000256" key="3">
    <source>
        <dbReference type="ARBA" id="ARBA00022490"/>
    </source>
</evidence>
<dbReference type="InterPro" id="IPR025265">
    <property type="entry name" value="WPP_dom"/>
</dbReference>
<keyword evidence="9" id="KW-1185">Reference proteome</keyword>
<dbReference type="Proteomes" id="UP000811609">
    <property type="component" value="Chromosome 15"/>
</dbReference>
<evidence type="ECO:0000256" key="1">
    <source>
        <dbReference type="ARBA" id="ARBA00004123"/>
    </source>
</evidence>
<feature type="region of interest" description="Disordered" evidence="5">
    <location>
        <begin position="1"/>
        <end position="46"/>
    </location>
</feature>
<reference evidence="7" key="1">
    <citation type="submission" date="2020-12" db="EMBL/GenBank/DDBJ databases">
        <title>WGS assembly of Carya illinoinensis cv. Pawnee.</title>
        <authorList>
            <person name="Platts A."/>
            <person name="Shu S."/>
            <person name="Wright S."/>
            <person name="Barry K."/>
            <person name="Edger P."/>
            <person name="Pires J.C."/>
            <person name="Schmutz J."/>
        </authorList>
    </citation>
    <scope>NUCLEOTIDE SEQUENCE</scope>
    <source>
        <tissue evidence="7">Leaf</tissue>
    </source>
</reference>
<evidence type="ECO:0000259" key="6">
    <source>
        <dbReference type="Pfam" id="PF13943"/>
    </source>
</evidence>
<sequence>MSDSEITPASTPPAAEMEAQPQEKPHQEPSKKPRNNSLTFSIWPPTERTREAVVNRLIETLSTVSVLSKRYGTLPHDEADAAARIIEDESFSSASGSASADDDGIEILQVYSREISRRMLETVKNRGTSGSTADTALQTSIPSVVPATSNASEEKPAENES</sequence>
<gene>
    <name evidence="7" type="ORF">CIPAW_15G049900</name>
    <name evidence="8" type="ORF">I3842_15G049100</name>
</gene>
<accession>A0A8T1NAA4</accession>
<dbReference type="EMBL" id="CM031823">
    <property type="protein sequence ID" value="KAG6626458.1"/>
    <property type="molecule type" value="Genomic_DNA"/>
</dbReference>
<dbReference type="Proteomes" id="UP000811246">
    <property type="component" value="Chromosome 15"/>
</dbReference>